<feature type="chain" id="PRO_5044371214" evidence="4">
    <location>
        <begin position="23"/>
        <end position="315"/>
    </location>
</feature>
<dbReference type="RefSeq" id="WP_090400988.1">
    <property type="nucleotide sequence ID" value="NZ_FNKM01000002.1"/>
</dbReference>
<dbReference type="PANTHER" id="PTHR33420:SF14">
    <property type="entry name" value="TYPE 1 FIMBRIN D-MANNOSE SPECIFIC ADHESIN"/>
    <property type="match status" value="1"/>
</dbReference>
<sequence>MKHSIQFISTLLALGLPIAAQASCERYMNSTLILNLPATVTVPDNLPVGGEIISGAFSGTAPAFFTNCYAPYVAVTGRYQTRDPTDTLVFRTEVPGVGVRLRITDARGTTHFFAMHNRQGTSLTARVSPSFTAAELKFYKIGPVTDGVVTAGDIWQERRDRRPESFTLRLGNAVRFIRPAATCNLATGDVNRMISLDPIKVSTLQNATHTGERNFELTANCTNASNVTFRFSGTPAPGNDQLFANTGTAGGVAVWLYSRLNGRVQNLLPSGPESTRTVAVSGNRAVLPLGAAYHRNGTVSQGTLVSTATVNITYN</sequence>
<comment type="similarity">
    <text evidence="2">Belongs to the fimbrial protein family.</text>
</comment>
<dbReference type="InterPro" id="IPR050263">
    <property type="entry name" value="Bact_Fimbrial_Adh_Pro"/>
</dbReference>
<dbReference type="InterPro" id="IPR000259">
    <property type="entry name" value="Adhesion_dom_fimbrial"/>
</dbReference>
<keyword evidence="3" id="KW-0281">Fimbrium</keyword>
<keyword evidence="4" id="KW-0732">Signal</keyword>
<dbReference type="Proteomes" id="UP000317267">
    <property type="component" value="Unassembled WGS sequence"/>
</dbReference>
<dbReference type="EMBL" id="VFES01000002">
    <property type="protein sequence ID" value="TWR69065.1"/>
    <property type="molecule type" value="Genomic_DNA"/>
</dbReference>
<protein>
    <submittedName>
        <fullName evidence="7">Fimbrial protein</fullName>
    </submittedName>
    <submittedName>
        <fullName evidence="6">Pilin (Type 1 fimbria component protein)</fullName>
    </submittedName>
</protein>
<comment type="subcellular location">
    <subcellularLocation>
        <location evidence="1">Fimbrium</location>
    </subcellularLocation>
</comment>
<dbReference type="GO" id="GO:0043709">
    <property type="term" value="P:cell adhesion involved in single-species biofilm formation"/>
    <property type="evidence" value="ECO:0007669"/>
    <property type="project" value="TreeGrafter"/>
</dbReference>
<gene>
    <name evidence="7" type="ORF">FIV39_05195</name>
    <name evidence="6" type="ORF">SAMN04490186_1363</name>
</gene>
<feature type="domain" description="Fimbrial-type adhesion" evidence="5">
    <location>
        <begin position="179"/>
        <end position="314"/>
    </location>
</feature>
<accession>A0A1H1CLQ5</accession>
<evidence type="ECO:0000256" key="3">
    <source>
        <dbReference type="ARBA" id="ARBA00023263"/>
    </source>
</evidence>
<evidence type="ECO:0000256" key="1">
    <source>
        <dbReference type="ARBA" id="ARBA00004561"/>
    </source>
</evidence>
<evidence type="ECO:0000256" key="2">
    <source>
        <dbReference type="ARBA" id="ARBA00006671"/>
    </source>
</evidence>
<dbReference type="Proteomes" id="UP000198740">
    <property type="component" value="Unassembled WGS sequence"/>
</dbReference>
<dbReference type="Gene3D" id="2.60.40.1090">
    <property type="entry name" value="Fimbrial-type adhesion domain"/>
    <property type="match status" value="1"/>
</dbReference>
<dbReference type="EMBL" id="FNKM01000002">
    <property type="protein sequence ID" value="SDQ64989.1"/>
    <property type="molecule type" value="Genomic_DNA"/>
</dbReference>
<dbReference type="AlphaFoldDB" id="A0A1H1CLQ5"/>
<dbReference type="InterPro" id="IPR036937">
    <property type="entry name" value="Adhesion_dom_fimbrial_sf"/>
</dbReference>
<dbReference type="OrthoDB" id="7010164at2"/>
<evidence type="ECO:0000256" key="4">
    <source>
        <dbReference type="SAM" id="SignalP"/>
    </source>
</evidence>
<organism evidence="7 9">
    <name type="scientific">Pseudomonas grimontii</name>
    <dbReference type="NCBI Taxonomy" id="129847"/>
    <lineage>
        <taxon>Bacteria</taxon>
        <taxon>Pseudomonadati</taxon>
        <taxon>Pseudomonadota</taxon>
        <taxon>Gammaproteobacteria</taxon>
        <taxon>Pseudomonadales</taxon>
        <taxon>Pseudomonadaceae</taxon>
        <taxon>Pseudomonas</taxon>
    </lineage>
</organism>
<keyword evidence="8" id="KW-1185">Reference proteome</keyword>
<evidence type="ECO:0000313" key="7">
    <source>
        <dbReference type="EMBL" id="TWR69065.1"/>
    </source>
</evidence>
<dbReference type="SUPFAM" id="SSF49401">
    <property type="entry name" value="Bacterial adhesins"/>
    <property type="match status" value="1"/>
</dbReference>
<dbReference type="PANTHER" id="PTHR33420">
    <property type="entry name" value="FIMBRIAL SUBUNIT ELFA-RELATED"/>
    <property type="match status" value="1"/>
</dbReference>
<evidence type="ECO:0000313" key="6">
    <source>
        <dbReference type="EMBL" id="SDQ64989.1"/>
    </source>
</evidence>
<dbReference type="InterPro" id="IPR008966">
    <property type="entry name" value="Adhesion_dom_sf"/>
</dbReference>
<name>A0A1H1CLQ5_9PSED</name>
<dbReference type="GO" id="GO:0009289">
    <property type="term" value="C:pilus"/>
    <property type="evidence" value="ECO:0007669"/>
    <property type="project" value="UniProtKB-SubCell"/>
</dbReference>
<evidence type="ECO:0000313" key="9">
    <source>
        <dbReference type="Proteomes" id="UP000317267"/>
    </source>
</evidence>
<comment type="caution">
    <text evidence="7">The sequence shown here is derived from an EMBL/GenBank/DDBJ whole genome shotgun (WGS) entry which is preliminary data.</text>
</comment>
<dbReference type="Gene3D" id="2.60.40.3310">
    <property type="match status" value="1"/>
</dbReference>
<reference evidence="6 8" key="1">
    <citation type="submission" date="2016-10" db="EMBL/GenBank/DDBJ databases">
        <authorList>
            <person name="Varghese N."/>
            <person name="Submissions S."/>
        </authorList>
    </citation>
    <scope>NUCLEOTIDE SEQUENCE [LARGE SCALE GENOMIC DNA]</scope>
    <source>
        <strain evidence="6 8">BS2976</strain>
    </source>
</reference>
<evidence type="ECO:0000259" key="5">
    <source>
        <dbReference type="Pfam" id="PF00419"/>
    </source>
</evidence>
<proteinExistence type="inferred from homology"/>
<reference evidence="7 9" key="2">
    <citation type="submission" date="2019-06" db="EMBL/GenBank/DDBJ databases">
        <title>Pseudomonas bimorpha sp. nov. isolated from bovine raw milk and skim milk concentrate.</title>
        <authorList>
            <person name="Hofmann K."/>
            <person name="Huptas C."/>
            <person name="Doll E."/>
            <person name="Scherer S."/>
            <person name="Wenning M."/>
        </authorList>
    </citation>
    <scope>NUCLEOTIDE SEQUENCE [LARGE SCALE GENOMIC DNA]</scope>
    <source>
        <strain evidence="7 9">DSM 17515</strain>
    </source>
</reference>
<evidence type="ECO:0000313" key="8">
    <source>
        <dbReference type="Proteomes" id="UP000198740"/>
    </source>
</evidence>
<dbReference type="Pfam" id="PF00419">
    <property type="entry name" value="Fimbrial"/>
    <property type="match status" value="1"/>
</dbReference>
<feature type="signal peptide" evidence="4">
    <location>
        <begin position="1"/>
        <end position="22"/>
    </location>
</feature>